<dbReference type="Pfam" id="PF12937">
    <property type="entry name" value="F-box-like"/>
    <property type="match status" value="1"/>
</dbReference>
<feature type="compositionally biased region" description="Pro residues" evidence="3">
    <location>
        <begin position="450"/>
        <end position="460"/>
    </location>
</feature>
<feature type="region of interest" description="Disordered" evidence="3">
    <location>
        <begin position="883"/>
        <end position="916"/>
    </location>
</feature>
<dbReference type="Proteomes" id="UP001141327">
    <property type="component" value="Unassembled WGS sequence"/>
</dbReference>
<evidence type="ECO:0000313" key="6">
    <source>
        <dbReference type="EMBL" id="KAJ4462730.1"/>
    </source>
</evidence>
<gene>
    <name evidence="6" type="ORF">PAPYR_745</name>
</gene>
<evidence type="ECO:0000313" key="7">
    <source>
        <dbReference type="Proteomes" id="UP001141327"/>
    </source>
</evidence>
<keyword evidence="7" id="KW-1185">Reference proteome</keyword>
<feature type="domain" description="F-box" evidence="5">
    <location>
        <begin position="201"/>
        <end position="248"/>
    </location>
</feature>
<proteinExistence type="predicted"/>
<dbReference type="SMART" id="SM00360">
    <property type="entry name" value="RRM"/>
    <property type="match status" value="1"/>
</dbReference>
<comment type="caution">
    <text evidence="6">The sequence shown here is derived from an EMBL/GenBank/DDBJ whole genome shotgun (WGS) entry which is preliminary data.</text>
</comment>
<name>A0ABQ8UUD0_9EUKA</name>
<evidence type="ECO:0008006" key="8">
    <source>
        <dbReference type="Google" id="ProtNLM"/>
    </source>
</evidence>
<feature type="compositionally biased region" description="Pro residues" evidence="3">
    <location>
        <begin position="996"/>
        <end position="1010"/>
    </location>
</feature>
<keyword evidence="1 2" id="KW-0694">RNA-binding</keyword>
<dbReference type="InterPro" id="IPR036047">
    <property type="entry name" value="F-box-like_dom_sf"/>
</dbReference>
<feature type="region of interest" description="Disordered" evidence="3">
    <location>
        <begin position="446"/>
        <end position="515"/>
    </location>
</feature>
<dbReference type="InterPro" id="IPR001810">
    <property type="entry name" value="F-box_dom"/>
</dbReference>
<dbReference type="Gene3D" id="3.10.110.10">
    <property type="entry name" value="Ubiquitin Conjugating Enzyme"/>
    <property type="match status" value="1"/>
</dbReference>
<feature type="compositionally biased region" description="Low complexity" evidence="3">
    <location>
        <begin position="892"/>
        <end position="903"/>
    </location>
</feature>
<dbReference type="PROSITE" id="PS50181">
    <property type="entry name" value="FBOX"/>
    <property type="match status" value="1"/>
</dbReference>
<evidence type="ECO:0000256" key="3">
    <source>
        <dbReference type="SAM" id="MobiDB-lite"/>
    </source>
</evidence>
<dbReference type="InterPro" id="IPR016135">
    <property type="entry name" value="UBQ-conjugating_enzyme/RWD"/>
</dbReference>
<evidence type="ECO:0000256" key="1">
    <source>
        <dbReference type="ARBA" id="ARBA00022884"/>
    </source>
</evidence>
<feature type="domain" description="RRM" evidence="4">
    <location>
        <begin position="606"/>
        <end position="684"/>
    </location>
</feature>
<accession>A0ABQ8UUD0</accession>
<dbReference type="SUPFAM" id="SSF54928">
    <property type="entry name" value="RNA-binding domain, RBD"/>
    <property type="match status" value="1"/>
</dbReference>
<reference evidence="6" key="1">
    <citation type="journal article" date="2022" name="bioRxiv">
        <title>Genomics of Preaxostyla Flagellates Illuminates Evolutionary Transitions and the Path Towards Mitochondrial Loss.</title>
        <authorList>
            <person name="Novak L.V.F."/>
            <person name="Treitli S.C."/>
            <person name="Pyrih J."/>
            <person name="Halakuc P."/>
            <person name="Pipaliya S.V."/>
            <person name="Vacek V."/>
            <person name="Brzon O."/>
            <person name="Soukal P."/>
            <person name="Eme L."/>
            <person name="Dacks J.B."/>
            <person name="Karnkowska A."/>
            <person name="Elias M."/>
            <person name="Hampl V."/>
        </authorList>
    </citation>
    <scope>NUCLEOTIDE SEQUENCE</scope>
    <source>
        <strain evidence="6">RCP-MX</strain>
    </source>
</reference>
<feature type="region of interest" description="Disordered" evidence="3">
    <location>
        <begin position="349"/>
        <end position="371"/>
    </location>
</feature>
<dbReference type="Gene3D" id="3.30.70.330">
    <property type="match status" value="1"/>
</dbReference>
<protein>
    <recommendedName>
        <fullName evidence="8">RRM domain-containing protein</fullName>
    </recommendedName>
</protein>
<dbReference type="Pfam" id="PF00076">
    <property type="entry name" value="RRM_1"/>
    <property type="match status" value="1"/>
</dbReference>
<evidence type="ECO:0000256" key="2">
    <source>
        <dbReference type="PROSITE-ProRule" id="PRU00176"/>
    </source>
</evidence>
<feature type="region of interest" description="Disordered" evidence="3">
    <location>
        <begin position="566"/>
        <end position="585"/>
    </location>
</feature>
<evidence type="ECO:0000259" key="4">
    <source>
        <dbReference type="PROSITE" id="PS50102"/>
    </source>
</evidence>
<dbReference type="Gene3D" id="1.20.1280.50">
    <property type="match status" value="1"/>
</dbReference>
<dbReference type="EMBL" id="JAPMOS010000002">
    <property type="protein sequence ID" value="KAJ4462730.1"/>
    <property type="molecule type" value="Genomic_DNA"/>
</dbReference>
<feature type="compositionally biased region" description="Acidic residues" evidence="3">
    <location>
        <begin position="485"/>
        <end position="498"/>
    </location>
</feature>
<evidence type="ECO:0000259" key="5">
    <source>
        <dbReference type="PROSITE" id="PS50181"/>
    </source>
</evidence>
<dbReference type="PANTHER" id="PTHR48027">
    <property type="entry name" value="HETEROGENEOUS NUCLEAR RIBONUCLEOPROTEIN 87F-RELATED"/>
    <property type="match status" value="1"/>
</dbReference>
<organism evidence="6 7">
    <name type="scientific">Paratrimastix pyriformis</name>
    <dbReference type="NCBI Taxonomy" id="342808"/>
    <lineage>
        <taxon>Eukaryota</taxon>
        <taxon>Metamonada</taxon>
        <taxon>Preaxostyla</taxon>
        <taxon>Paratrimastigidae</taxon>
        <taxon>Paratrimastix</taxon>
    </lineage>
</organism>
<dbReference type="InterPro" id="IPR012677">
    <property type="entry name" value="Nucleotide-bd_a/b_plait_sf"/>
</dbReference>
<dbReference type="InterPro" id="IPR000504">
    <property type="entry name" value="RRM_dom"/>
</dbReference>
<dbReference type="SUPFAM" id="SSF81383">
    <property type="entry name" value="F-box domain"/>
    <property type="match status" value="1"/>
</dbReference>
<dbReference type="SUPFAM" id="SSF54495">
    <property type="entry name" value="UBC-like"/>
    <property type="match status" value="1"/>
</dbReference>
<sequence>MESTERKVAEIEALMSIYESGAVVLENPASLDDLRKMEMPTSVSLTVTLRLDETEPLNESVRLAAHIILPPTYPCEPIPPACTLELVMPTSWDLHPKDPSVRTQLEPSENDLADRLHAEFGVGPPSDGDAARGFCTPEGISPVQPYQGGELLFTMLNFLNEQAGGTGGGAATQVTSLRMLLVQLGRLKDRFFANKRRPDGRILLLDIPRELLVRVFSQLDGRSLLSCSHACHYFIQISNRCPALWKGVAQREFTAKEAARPDLEPHEQWRYAWCTQWRAAGWEPLQFPEQADAAQEMVAHLLPPPEQTHLAGIFSPAETLSTSTAAGPTPTAAVDAEAEAEVLAQEGEVAQGPDEEEAPQSGPADTAGKPRRAYGVWVRTFERRGHATNILAATRSLPIPLIPAGVTIPWQPTGFHDICKQLLALRTSNQRATLRFLSSLLVSPQQLAAPPAPPPTPPPAALAAPKQNTPKKKQPAKKKEKEKEKDEDEEPSSADEEPPPQTSAEAERLARLRHERRVRRTGLGCAELYRMTLTPLSLSGTHTVREGIIKAAQTVVPTWYRIRAQTDTQPPPSAELHPQLDPPGDPTAVVSDPNSISRPTDRTVNRKIFVGGLRFETDVTALRTHFSRFGEILDCKIIMDTASRRSKGFAFIVYANEQGAIAAITSMNNAVFDTRVLRVEMAENPTESTANTSSQKRIAKKQAQAQRQAAASNALQALEMPVVLERRPNGDCVIRPVSEADHLLQHQQQFMLRYPFIPQQLPTRYPTAPGSYPAELSRPEYSYLRFVGPDLAAAPPNFPPAVWDAQPFPAVAPAPTPGQPQMSPFGAPLSRPLPDREAAYPYPLPTLVQRPAPSPVSVPPSSMIPQPMAPNPGIFATLYSPAPGTPQPPSPAAFGPYPTYGATAPPPPRGQQRGNRYRRPAPALVNAVPGSMLSLANGMGALSLFGQPIPALQQTPLPPSILPSPGGRSAGAASLPGPVLGRVALAAATDPVAGLAPPPVPQPNPAPGIPPASSTASSSADHSQSAARCSWLLSIKLFFSHCCASWVHPSVVIGLPFPTLPAHCLFPPFASPRSLPTSPSSHVGPSLVLPITFSHAPLRLHQSLKAFFSPSPPPHAASVRGTTPPSISWLLWPRSFFLSSFAPPTRLGALSFFSSCPWAEFLSMPAYCVALHPRVARVALHPRVARVASSSASSRGPLLPLVRGPFHGQGWVG</sequence>
<feature type="region of interest" description="Disordered" evidence="3">
    <location>
        <begin position="994"/>
        <end position="1019"/>
    </location>
</feature>
<dbReference type="PROSITE" id="PS50102">
    <property type="entry name" value="RRM"/>
    <property type="match status" value="1"/>
</dbReference>
<dbReference type="InterPro" id="IPR052462">
    <property type="entry name" value="SLIRP/GR-RBP-like"/>
</dbReference>
<dbReference type="InterPro" id="IPR035979">
    <property type="entry name" value="RBD_domain_sf"/>
</dbReference>